<evidence type="ECO:0000313" key="2">
    <source>
        <dbReference type="WBParaSite" id="Gr19_v10_g16178.t1"/>
    </source>
</evidence>
<evidence type="ECO:0000313" key="1">
    <source>
        <dbReference type="Proteomes" id="UP000887572"/>
    </source>
</evidence>
<reference evidence="2" key="1">
    <citation type="submission" date="2022-11" db="UniProtKB">
        <authorList>
            <consortium name="WormBaseParasite"/>
        </authorList>
    </citation>
    <scope>IDENTIFICATION</scope>
</reference>
<organism evidence="1 2">
    <name type="scientific">Globodera rostochiensis</name>
    <name type="common">Golden nematode worm</name>
    <name type="synonym">Heterodera rostochiensis</name>
    <dbReference type="NCBI Taxonomy" id="31243"/>
    <lineage>
        <taxon>Eukaryota</taxon>
        <taxon>Metazoa</taxon>
        <taxon>Ecdysozoa</taxon>
        <taxon>Nematoda</taxon>
        <taxon>Chromadorea</taxon>
        <taxon>Rhabditida</taxon>
        <taxon>Tylenchina</taxon>
        <taxon>Tylenchomorpha</taxon>
        <taxon>Tylenchoidea</taxon>
        <taxon>Heteroderidae</taxon>
        <taxon>Heteroderinae</taxon>
        <taxon>Globodera</taxon>
    </lineage>
</organism>
<proteinExistence type="predicted"/>
<keyword evidence="1" id="KW-1185">Reference proteome</keyword>
<dbReference type="WBParaSite" id="Gr19_v10_g16178.t1">
    <property type="protein sequence ID" value="Gr19_v10_g16178.t1"/>
    <property type="gene ID" value="Gr19_v10_g16178"/>
</dbReference>
<name>A0A914HCU0_GLORO</name>
<dbReference type="AlphaFoldDB" id="A0A914HCU0"/>
<dbReference type="Proteomes" id="UP000887572">
    <property type="component" value="Unplaced"/>
</dbReference>
<sequence>MPPPAKKVRCDCPISDVQQPLVALGSIITPIGTRGSARIANKNKSKRRLREIFICGDVWLSVFSCLKPVELGLKLALLSYRFNGLVDTHFKRRKLTLGSLCIQRSTNGNGAQIGMGKKKFPIPQEPLHPDIIGFKRITLWGYIDSSIIAFLSRIRRVFESDIALELESCYGRNGEIVAENIAHHIWPILKPTSISKLRCDFVFIRYLRTLISPTFLYDCTNLRLIHMRAGHIRFPKGTGDDSVGASTDQMLFKWLHTPREDSRPNVLRSTFGTRTAKEIEELKATFLSATTSASFIFVFDGSWDSLAPFEVENRRTRERLTFRGVKRCLCLLLRGPTVRDVQQWTEFEREALEANWLTNVKNVFQIDIFDKEIGPLWPPRMQLNE</sequence>
<protein>
    <submittedName>
        <fullName evidence="2">F-box domain-containing protein</fullName>
    </submittedName>
</protein>
<accession>A0A914HCU0</accession>